<dbReference type="STRING" id="98403.A0A151GYH9"/>
<dbReference type="AlphaFoldDB" id="A0A151GYH9"/>
<dbReference type="GO" id="GO:0005737">
    <property type="term" value="C:cytoplasm"/>
    <property type="evidence" value="ECO:0007669"/>
    <property type="project" value="TreeGrafter"/>
</dbReference>
<dbReference type="Gene3D" id="3.40.50.720">
    <property type="entry name" value="NAD(P)-binding Rossmann-like Domain"/>
    <property type="match status" value="1"/>
</dbReference>
<dbReference type="RefSeq" id="XP_040661506.1">
    <property type="nucleotide sequence ID" value="XM_040800623.1"/>
</dbReference>
<dbReference type="EMBL" id="LAYC01000001">
    <property type="protein sequence ID" value="KYK62154.1"/>
    <property type="molecule type" value="Genomic_DNA"/>
</dbReference>
<gene>
    <name evidence="2" type="ORF">DCS_03301</name>
</gene>
<comment type="caution">
    <text evidence="2">The sequence shown here is derived from an EMBL/GenBank/DDBJ whole genome shotgun (WGS) entry which is preliminary data.</text>
</comment>
<evidence type="ECO:0008006" key="4">
    <source>
        <dbReference type="Google" id="ProtNLM"/>
    </source>
</evidence>
<dbReference type="PANTHER" id="PTHR43544:SF32">
    <property type="entry name" value="CHAIN DEHYDROGENASE, PUTATIVE (AFU_ORTHOLOGUE AFUA_5G01530)-RELATED"/>
    <property type="match status" value="1"/>
</dbReference>
<dbReference type="InParanoid" id="A0A151GYH9"/>
<dbReference type="SUPFAM" id="SSF51735">
    <property type="entry name" value="NAD(P)-binding Rossmann-fold domains"/>
    <property type="match status" value="1"/>
</dbReference>
<accession>A0A151GYH9</accession>
<dbReference type="PANTHER" id="PTHR43544">
    <property type="entry name" value="SHORT-CHAIN DEHYDROGENASE/REDUCTASE"/>
    <property type="match status" value="1"/>
</dbReference>
<protein>
    <recommendedName>
        <fullName evidence="4">Short-chain dehydrogenase</fullName>
    </recommendedName>
</protein>
<dbReference type="GeneID" id="63715944"/>
<name>A0A151GYH9_DRECN</name>
<comment type="similarity">
    <text evidence="1">Belongs to the short-chain dehydrogenases/reductases (SDR) family.</text>
</comment>
<dbReference type="GO" id="GO:0019748">
    <property type="term" value="P:secondary metabolic process"/>
    <property type="evidence" value="ECO:0007669"/>
    <property type="project" value="TreeGrafter"/>
</dbReference>
<keyword evidence="3" id="KW-1185">Reference proteome</keyword>
<evidence type="ECO:0000313" key="3">
    <source>
        <dbReference type="Proteomes" id="UP000076580"/>
    </source>
</evidence>
<dbReference type="PRINTS" id="PR00081">
    <property type="entry name" value="GDHRDH"/>
</dbReference>
<dbReference type="InterPro" id="IPR002347">
    <property type="entry name" value="SDR_fam"/>
</dbReference>
<evidence type="ECO:0000313" key="2">
    <source>
        <dbReference type="EMBL" id="KYK62154.1"/>
    </source>
</evidence>
<reference evidence="2 3" key="1">
    <citation type="journal article" date="2016" name="Sci. Rep.">
        <title>Insights into Adaptations to a Near-Obligate Nematode Endoparasitic Lifestyle from the Finished Genome of Drechmeria coniospora.</title>
        <authorList>
            <person name="Zhang L."/>
            <person name="Zhou Z."/>
            <person name="Guo Q."/>
            <person name="Fokkens L."/>
            <person name="Miskei M."/>
            <person name="Pocsi I."/>
            <person name="Zhang W."/>
            <person name="Chen M."/>
            <person name="Wang L."/>
            <person name="Sun Y."/>
            <person name="Donzelli B.G."/>
            <person name="Gibson D.M."/>
            <person name="Nelson D.R."/>
            <person name="Luo J.G."/>
            <person name="Rep M."/>
            <person name="Liu H."/>
            <person name="Yang S."/>
            <person name="Wang J."/>
            <person name="Krasnoff S.B."/>
            <person name="Xu Y."/>
            <person name="Molnar I."/>
            <person name="Lin M."/>
        </authorList>
    </citation>
    <scope>NUCLEOTIDE SEQUENCE [LARGE SCALE GENOMIC DNA]</scope>
    <source>
        <strain evidence="2 3">ARSEF 6962</strain>
    </source>
</reference>
<sequence>MENRNIVFVTGGNTGIGFETVKALLSSPKRYHIFLGSRTPSKGEDAVAELKRMVPATESTVEMVQIDVQDDASIDAAVALVGGKCNRVDTLINNAGAAFDTSFENDVPQFRAILSKAYDVNVSGAQVMTAAFAPLLIASSSPRLVFVTSGLSTLSGNAASFMPPWAPRPVAGWPKKDLFVPQGYQACKAALNMIMLTWHWILREDGVKTFCVSPGFLATNLGGDPERLKAAGAGDPAIGGELLRRVVEGERDDDAGKVVCQQGTQPCRLMSWLNNIFVSHDANPSLPSVASSFSSEQHAAPHSTAQHLDGLLSCFRRERD</sequence>
<dbReference type="Proteomes" id="UP000076580">
    <property type="component" value="Chromosome 01"/>
</dbReference>
<dbReference type="InterPro" id="IPR051468">
    <property type="entry name" value="Fungal_SecMetab_SDRs"/>
</dbReference>
<evidence type="ECO:0000256" key="1">
    <source>
        <dbReference type="ARBA" id="ARBA00006484"/>
    </source>
</evidence>
<dbReference type="Pfam" id="PF00106">
    <property type="entry name" value="adh_short"/>
    <property type="match status" value="1"/>
</dbReference>
<organism evidence="2 3">
    <name type="scientific">Drechmeria coniospora</name>
    <name type="common">Nematophagous fungus</name>
    <name type="synonym">Meria coniospora</name>
    <dbReference type="NCBI Taxonomy" id="98403"/>
    <lineage>
        <taxon>Eukaryota</taxon>
        <taxon>Fungi</taxon>
        <taxon>Dikarya</taxon>
        <taxon>Ascomycota</taxon>
        <taxon>Pezizomycotina</taxon>
        <taxon>Sordariomycetes</taxon>
        <taxon>Hypocreomycetidae</taxon>
        <taxon>Hypocreales</taxon>
        <taxon>Ophiocordycipitaceae</taxon>
        <taxon>Drechmeria</taxon>
    </lineage>
</organism>
<dbReference type="InterPro" id="IPR036291">
    <property type="entry name" value="NAD(P)-bd_dom_sf"/>
</dbReference>
<dbReference type="GO" id="GO:0016491">
    <property type="term" value="F:oxidoreductase activity"/>
    <property type="evidence" value="ECO:0007669"/>
    <property type="project" value="TreeGrafter"/>
</dbReference>
<proteinExistence type="inferred from homology"/>